<feature type="region of interest" description="Disordered" evidence="1">
    <location>
        <begin position="372"/>
        <end position="402"/>
    </location>
</feature>
<dbReference type="Gene3D" id="3.40.50.300">
    <property type="entry name" value="P-loop containing nucleotide triphosphate hydrolases"/>
    <property type="match status" value="1"/>
</dbReference>
<feature type="domain" description="Orc1-like AAA ATPase" evidence="2">
    <location>
        <begin position="16"/>
        <end position="178"/>
    </location>
</feature>
<accession>A0A1X6WUN8</accession>
<proteinExistence type="predicted"/>
<dbReference type="Proteomes" id="UP000195981">
    <property type="component" value="Unassembled WGS sequence"/>
</dbReference>
<name>A0A1X6WUN8_9MICO</name>
<dbReference type="RefSeq" id="WP_087102457.1">
    <property type="nucleotide sequence ID" value="NZ_FWFG01000025.1"/>
</dbReference>
<dbReference type="InterPro" id="IPR041664">
    <property type="entry name" value="AAA_16"/>
</dbReference>
<reference evidence="3 4" key="1">
    <citation type="submission" date="2017-02" db="EMBL/GenBank/DDBJ databases">
        <authorList>
            <person name="Peterson S.W."/>
        </authorList>
    </citation>
    <scope>NUCLEOTIDE SEQUENCE [LARGE SCALE GENOMIC DNA]</scope>
    <source>
        <strain evidence="3 4">CIP104813</strain>
    </source>
</reference>
<sequence length="402" mass="43732">MVNPFTPGFGRSPAILAGRSAALSDFDAALRGELPEQRAMLISGARGIGKTVLLSEFEAKARDAAWSLLPLHTGSSSLSDELRATAVARLRELDPDAVASHLTGAGASGFSASRSVTDRYAGQDEPLGDLLDRLAALAARDGHGVMIALDEVQSVDRAQLHEVSQHIQDLMRRHGQVVFVAAGIRSGVSKLLDHEKTTFLRRAHRLELGPVDIGTAAEAIRMTVADTERSITPEAAVRAGEISQGYPYLIQLAGSKAWRAAGDAPTIELEDVQGTRDAVVAEMIRNVHGPALRDLSPRKRDYLEAMLEDEGPSNVGDIARRLGVDPRYQSTYRERLIEDDLIEPASRGYVRLSLPYLREALEERRLGRAATDLDSGLDRTRTRPVTDIAPSRARGQETRRSR</sequence>
<dbReference type="OrthoDB" id="2020141at2"/>
<protein>
    <submittedName>
        <fullName evidence="3">COG family: RecA-superfamily ATPases implicated in signal transduction</fullName>
    </submittedName>
</protein>
<dbReference type="Pfam" id="PF13191">
    <property type="entry name" value="AAA_16"/>
    <property type="match status" value="1"/>
</dbReference>
<gene>
    <name evidence="3" type="ORF">FM110_02815</name>
</gene>
<dbReference type="PANTHER" id="PTHR34301">
    <property type="entry name" value="DNA-BINDING PROTEIN-RELATED"/>
    <property type="match status" value="1"/>
</dbReference>
<dbReference type="PANTHER" id="PTHR34301:SF8">
    <property type="entry name" value="ATPASE DOMAIN-CONTAINING PROTEIN"/>
    <property type="match status" value="1"/>
</dbReference>
<evidence type="ECO:0000259" key="2">
    <source>
        <dbReference type="Pfam" id="PF13191"/>
    </source>
</evidence>
<organism evidence="3 4">
    <name type="scientific">Brachybacterium nesterenkovii</name>
    <dbReference type="NCBI Taxonomy" id="47847"/>
    <lineage>
        <taxon>Bacteria</taxon>
        <taxon>Bacillati</taxon>
        <taxon>Actinomycetota</taxon>
        <taxon>Actinomycetes</taxon>
        <taxon>Micrococcales</taxon>
        <taxon>Dermabacteraceae</taxon>
        <taxon>Brachybacterium</taxon>
    </lineage>
</organism>
<evidence type="ECO:0000313" key="4">
    <source>
        <dbReference type="Proteomes" id="UP000195981"/>
    </source>
</evidence>
<keyword evidence="4" id="KW-1185">Reference proteome</keyword>
<dbReference type="EMBL" id="FWFG01000025">
    <property type="protein sequence ID" value="SLM89003.1"/>
    <property type="molecule type" value="Genomic_DNA"/>
</dbReference>
<dbReference type="SUPFAM" id="SSF52540">
    <property type="entry name" value="P-loop containing nucleoside triphosphate hydrolases"/>
    <property type="match status" value="1"/>
</dbReference>
<evidence type="ECO:0000313" key="3">
    <source>
        <dbReference type="EMBL" id="SLM89003.1"/>
    </source>
</evidence>
<dbReference type="AlphaFoldDB" id="A0A1X6WUN8"/>
<evidence type="ECO:0000256" key="1">
    <source>
        <dbReference type="SAM" id="MobiDB-lite"/>
    </source>
</evidence>
<dbReference type="InterPro" id="IPR027417">
    <property type="entry name" value="P-loop_NTPase"/>
</dbReference>